<gene>
    <name evidence="5" type="ORF">H0485_06925</name>
</gene>
<dbReference type="InterPro" id="IPR001387">
    <property type="entry name" value="Cro/C1-type_HTH"/>
</dbReference>
<keyword evidence="3" id="KW-0804">Transcription</keyword>
<dbReference type="Pfam" id="PF13560">
    <property type="entry name" value="HTH_31"/>
    <property type="match status" value="1"/>
</dbReference>
<dbReference type="SMART" id="SM00530">
    <property type="entry name" value="HTH_XRE"/>
    <property type="match status" value="1"/>
</dbReference>
<dbReference type="PANTHER" id="PTHR46797">
    <property type="entry name" value="HTH-TYPE TRANSCRIPTIONAL REGULATOR"/>
    <property type="match status" value="1"/>
</dbReference>
<keyword evidence="6" id="KW-1185">Reference proteome</keyword>
<evidence type="ECO:0000256" key="3">
    <source>
        <dbReference type="ARBA" id="ARBA00023163"/>
    </source>
</evidence>
<dbReference type="PROSITE" id="PS50943">
    <property type="entry name" value="HTH_CROC1"/>
    <property type="match status" value="1"/>
</dbReference>
<accession>A0ABS8CK06</accession>
<dbReference type="InterPro" id="IPR050807">
    <property type="entry name" value="TransReg_Diox_bact_type"/>
</dbReference>
<feature type="domain" description="HTH cro/C1-type" evidence="4">
    <location>
        <begin position="11"/>
        <end position="65"/>
    </location>
</feature>
<evidence type="ECO:0000256" key="2">
    <source>
        <dbReference type="ARBA" id="ARBA00023125"/>
    </source>
</evidence>
<dbReference type="Proteomes" id="UP001198571">
    <property type="component" value="Unassembled WGS sequence"/>
</dbReference>
<dbReference type="SUPFAM" id="SSF47413">
    <property type="entry name" value="lambda repressor-like DNA-binding domains"/>
    <property type="match status" value="1"/>
</dbReference>
<reference evidence="5 6" key="1">
    <citation type="submission" date="2020-07" db="EMBL/GenBank/DDBJ databases">
        <title>Pseudogemmobacter sp. nov., isolated from poultry manure in Taiwan.</title>
        <authorList>
            <person name="Lin S.-Y."/>
            <person name="Tang Y.-S."/>
            <person name="Young C.-C."/>
        </authorList>
    </citation>
    <scope>NUCLEOTIDE SEQUENCE [LARGE SCALE GENOMIC DNA]</scope>
    <source>
        <strain evidence="5 6">CC-YST710</strain>
    </source>
</reference>
<keyword evidence="2" id="KW-0238">DNA-binding</keyword>
<proteinExistence type="predicted"/>
<dbReference type="RefSeq" id="WP_226934640.1">
    <property type="nucleotide sequence ID" value="NZ_JACDXX010000005.1"/>
</dbReference>
<dbReference type="Pfam" id="PF09856">
    <property type="entry name" value="ScfRs"/>
    <property type="match status" value="1"/>
</dbReference>
<keyword evidence="1" id="KW-0805">Transcription regulation</keyword>
<sequence>MAISALIGSRLREYRLASGLRQGELAAKAAISPAYLNLIEHNRRKLTPEVLERLVAALGAELAEFDDSGPDALIADLREAAALMPELRAEAERAGEFAGRFPGWARLLAAGSAHNTALRQALAALNDRLAHDPGLSSALHELLSALSGVRATAQILAGTEDLSPDWQRKFQQNLFQDSERLVEGAQTLITWLDAGTTEAESIASSPRDELEAWLVARNWSLGDSADDLGAARQEVARLATAAGRQLARDWLGARAREMAQMPGEAFARALAETGPDPALLAARFHTSVIAAMHRIALWPGAEAGLVLCDGSGSLLFRKPVRGFAVPRLGAACPLWPLFQALVRPGQPLAQEVEMPLPGAHRFRCLGFCETSQPWGFAGPELRLSAMLILATDPGSGSGAGQGLALPLGPTCRLCPREACPARREPSVLRQS</sequence>
<dbReference type="EMBL" id="JACDXX010000005">
    <property type="protein sequence ID" value="MCB5409732.1"/>
    <property type="molecule type" value="Genomic_DNA"/>
</dbReference>
<dbReference type="InterPro" id="IPR010982">
    <property type="entry name" value="Lambda_DNA-bd_dom_sf"/>
</dbReference>
<comment type="caution">
    <text evidence="5">The sequence shown here is derived from an EMBL/GenBank/DDBJ whole genome shotgun (WGS) entry which is preliminary data.</text>
</comment>
<dbReference type="Gene3D" id="1.10.260.40">
    <property type="entry name" value="lambda repressor-like DNA-binding domains"/>
    <property type="match status" value="1"/>
</dbReference>
<dbReference type="CDD" id="cd00093">
    <property type="entry name" value="HTH_XRE"/>
    <property type="match status" value="1"/>
</dbReference>
<evidence type="ECO:0000313" key="6">
    <source>
        <dbReference type="Proteomes" id="UP001198571"/>
    </source>
</evidence>
<evidence type="ECO:0000256" key="1">
    <source>
        <dbReference type="ARBA" id="ARBA00023015"/>
    </source>
</evidence>
<evidence type="ECO:0000313" key="5">
    <source>
        <dbReference type="EMBL" id="MCB5409732.1"/>
    </source>
</evidence>
<organism evidence="5 6">
    <name type="scientific">Pseudogemmobacter faecipullorum</name>
    <dbReference type="NCBI Taxonomy" id="2755041"/>
    <lineage>
        <taxon>Bacteria</taxon>
        <taxon>Pseudomonadati</taxon>
        <taxon>Pseudomonadota</taxon>
        <taxon>Alphaproteobacteria</taxon>
        <taxon>Rhodobacterales</taxon>
        <taxon>Paracoccaceae</taxon>
        <taxon>Pseudogemmobacter</taxon>
    </lineage>
</organism>
<name>A0ABS8CK06_9RHOB</name>
<dbReference type="InterPro" id="IPR018653">
    <property type="entry name" value="ScfR_C"/>
</dbReference>
<dbReference type="PANTHER" id="PTHR46797:SF23">
    <property type="entry name" value="HTH-TYPE TRANSCRIPTIONAL REGULATOR SUTR"/>
    <property type="match status" value="1"/>
</dbReference>
<protein>
    <submittedName>
        <fullName evidence="5">DUF2083 domain-containing protein</fullName>
    </submittedName>
</protein>
<evidence type="ECO:0000259" key="4">
    <source>
        <dbReference type="PROSITE" id="PS50943"/>
    </source>
</evidence>